<dbReference type="Pfam" id="PF13649">
    <property type="entry name" value="Methyltransf_25"/>
    <property type="match status" value="1"/>
</dbReference>
<proteinExistence type="predicted"/>
<reference evidence="3 4" key="1">
    <citation type="submission" date="2023-03" db="EMBL/GenBank/DDBJ databases">
        <title>Genome sequence of Lichtheimia ornata CBS 291.66.</title>
        <authorList>
            <person name="Mohabir J.T."/>
            <person name="Shea T.P."/>
            <person name="Kurbessoian T."/>
            <person name="Berby B."/>
            <person name="Fontaine J."/>
            <person name="Livny J."/>
            <person name="Gnirke A."/>
            <person name="Stajich J.E."/>
            <person name="Cuomo C.A."/>
        </authorList>
    </citation>
    <scope>NUCLEOTIDE SEQUENCE [LARGE SCALE GENOMIC DNA]</scope>
    <source>
        <strain evidence="3">CBS 291.66</strain>
    </source>
</reference>
<evidence type="ECO:0000313" key="4">
    <source>
        <dbReference type="Proteomes" id="UP001234581"/>
    </source>
</evidence>
<dbReference type="GO" id="GO:0008168">
    <property type="term" value="F:methyltransferase activity"/>
    <property type="evidence" value="ECO:0007669"/>
    <property type="project" value="TreeGrafter"/>
</dbReference>
<dbReference type="GeneID" id="83208519"/>
<evidence type="ECO:0000256" key="1">
    <source>
        <dbReference type="SAM" id="MobiDB-lite"/>
    </source>
</evidence>
<gene>
    <name evidence="3" type="ORF">O0I10_001101</name>
</gene>
<accession>A0AAD8DHI5</accession>
<dbReference type="InterPro" id="IPR029063">
    <property type="entry name" value="SAM-dependent_MTases_sf"/>
</dbReference>
<organism evidence="3 4">
    <name type="scientific">Lichtheimia ornata</name>
    <dbReference type="NCBI Taxonomy" id="688661"/>
    <lineage>
        <taxon>Eukaryota</taxon>
        <taxon>Fungi</taxon>
        <taxon>Fungi incertae sedis</taxon>
        <taxon>Mucoromycota</taxon>
        <taxon>Mucoromycotina</taxon>
        <taxon>Mucoromycetes</taxon>
        <taxon>Mucorales</taxon>
        <taxon>Lichtheimiaceae</taxon>
        <taxon>Lichtheimia</taxon>
    </lineage>
</organism>
<protein>
    <recommendedName>
        <fullName evidence="2">Methyltransferase domain-containing protein</fullName>
    </recommendedName>
</protein>
<name>A0AAD8DHI5_9FUNG</name>
<feature type="compositionally biased region" description="Polar residues" evidence="1">
    <location>
        <begin position="16"/>
        <end position="32"/>
    </location>
</feature>
<dbReference type="Proteomes" id="UP001234581">
    <property type="component" value="Unassembled WGS sequence"/>
</dbReference>
<evidence type="ECO:0000313" key="3">
    <source>
        <dbReference type="EMBL" id="KAJ8662925.1"/>
    </source>
</evidence>
<keyword evidence="4" id="KW-1185">Reference proteome</keyword>
<dbReference type="AlphaFoldDB" id="A0AAD8DHI5"/>
<sequence>MGAKPSKAAHHRDPSLETTSIPSSVQTTTSPTINIDGRIYHNIESSSYYLPRDEEEQDRLNSEHFAIKALFSSNILPYVEQRLPQNANILDIGCGSGSWVMEMAIEHPNAHVTGIDMADMFPTTIRPENVTFQLCNILDGLPYEDNTFDFVHMRQLIVALRAKEWPAVLNEIYRVLKPGGLVQLVESDFTEAGHSNLIDAVMTTLHRAMQERGQDPFVASKLERLLSEAQFQDVQQQVRVIQFGQDSDPIAGEMMYSWKSAMRSIKPFLAPRLLKNPDEYSMVLERYFQECTHYNWHMKLWAVCACRPSTTTTTTATTTTTTTAASSLSSPLSS</sequence>
<feature type="domain" description="Methyltransferase" evidence="2">
    <location>
        <begin position="89"/>
        <end position="180"/>
    </location>
</feature>
<dbReference type="SUPFAM" id="SSF53335">
    <property type="entry name" value="S-adenosyl-L-methionine-dependent methyltransferases"/>
    <property type="match status" value="1"/>
</dbReference>
<dbReference type="CDD" id="cd02440">
    <property type="entry name" value="AdoMet_MTases"/>
    <property type="match status" value="1"/>
</dbReference>
<dbReference type="RefSeq" id="XP_058347837.1">
    <property type="nucleotide sequence ID" value="XM_058481199.1"/>
</dbReference>
<dbReference type="InterPro" id="IPR041698">
    <property type="entry name" value="Methyltransf_25"/>
</dbReference>
<feature type="region of interest" description="Disordered" evidence="1">
    <location>
        <begin position="1"/>
        <end position="32"/>
    </location>
</feature>
<dbReference type="EMBL" id="JARTCD010000003">
    <property type="protein sequence ID" value="KAJ8662925.1"/>
    <property type="molecule type" value="Genomic_DNA"/>
</dbReference>
<dbReference type="Gene3D" id="3.40.50.150">
    <property type="entry name" value="Vaccinia Virus protein VP39"/>
    <property type="match status" value="1"/>
</dbReference>
<comment type="caution">
    <text evidence="3">The sequence shown here is derived from an EMBL/GenBank/DDBJ whole genome shotgun (WGS) entry which is preliminary data.</text>
</comment>
<dbReference type="PANTHER" id="PTHR43591">
    <property type="entry name" value="METHYLTRANSFERASE"/>
    <property type="match status" value="1"/>
</dbReference>
<dbReference type="PANTHER" id="PTHR43591:SF24">
    <property type="entry name" value="2-METHOXY-6-POLYPRENYL-1,4-BENZOQUINOL METHYLASE, MITOCHONDRIAL"/>
    <property type="match status" value="1"/>
</dbReference>
<evidence type="ECO:0000259" key="2">
    <source>
        <dbReference type="Pfam" id="PF13649"/>
    </source>
</evidence>